<sequence length="126" mass="13947">MKHAKKFFIISAFLIAVISSIDACSGYSSMSETFPNIKSADIPDILEKSVGTPGDVSYTKGTSSDDYDAYLHVTFHDTDEADYNELVEHYQTASTGADEENMLLFDWGRLKVLSDNNSISVDAYIK</sequence>
<accession>A0A4R4FE41</accession>
<dbReference type="AlphaFoldDB" id="A0A4R4FE41"/>
<gene>
    <name evidence="2" type="ORF">E1963_09805</name>
</gene>
<feature type="signal peptide" evidence="1">
    <location>
        <begin position="1"/>
        <end position="23"/>
    </location>
</feature>
<organism evidence="2 3">
    <name type="scientific">Extibacter muris</name>
    <dbReference type="NCBI Taxonomy" id="1796622"/>
    <lineage>
        <taxon>Bacteria</taxon>
        <taxon>Bacillati</taxon>
        <taxon>Bacillota</taxon>
        <taxon>Clostridia</taxon>
        <taxon>Lachnospirales</taxon>
        <taxon>Lachnospiraceae</taxon>
        <taxon>Extibacter</taxon>
    </lineage>
</organism>
<evidence type="ECO:0000313" key="3">
    <source>
        <dbReference type="Proteomes" id="UP000295710"/>
    </source>
</evidence>
<evidence type="ECO:0008006" key="4">
    <source>
        <dbReference type="Google" id="ProtNLM"/>
    </source>
</evidence>
<keyword evidence="1" id="KW-0732">Signal</keyword>
<dbReference type="EMBL" id="SMMX01000007">
    <property type="protein sequence ID" value="TDA21628.1"/>
    <property type="molecule type" value="Genomic_DNA"/>
</dbReference>
<dbReference type="Proteomes" id="UP000295710">
    <property type="component" value="Unassembled WGS sequence"/>
</dbReference>
<dbReference type="RefSeq" id="WP_132277551.1">
    <property type="nucleotide sequence ID" value="NZ_JAOBST010000002.1"/>
</dbReference>
<evidence type="ECO:0000256" key="1">
    <source>
        <dbReference type="SAM" id="SignalP"/>
    </source>
</evidence>
<keyword evidence="3" id="KW-1185">Reference proteome</keyword>
<comment type="caution">
    <text evidence="2">The sequence shown here is derived from an EMBL/GenBank/DDBJ whole genome shotgun (WGS) entry which is preliminary data.</text>
</comment>
<feature type="chain" id="PRO_5020443594" description="DUF4825 domain-containing protein" evidence="1">
    <location>
        <begin position="24"/>
        <end position="126"/>
    </location>
</feature>
<name>A0A4R4FE41_9FIRM</name>
<reference evidence="2 3" key="1">
    <citation type="journal article" date="2016" name="Nat. Microbiol.">
        <title>The Mouse Intestinal Bacterial Collection (miBC) provides host-specific insight into cultured diversity and functional potential of the gut microbiota.</title>
        <authorList>
            <person name="Lagkouvardos I."/>
            <person name="Pukall R."/>
            <person name="Abt B."/>
            <person name="Foesel B.U."/>
            <person name="Meier-Kolthoff J.P."/>
            <person name="Kumar N."/>
            <person name="Bresciani A."/>
            <person name="Martinez I."/>
            <person name="Just S."/>
            <person name="Ziegler C."/>
            <person name="Brugiroux S."/>
            <person name="Garzetti D."/>
            <person name="Wenning M."/>
            <person name="Bui T.P."/>
            <person name="Wang J."/>
            <person name="Hugenholtz F."/>
            <person name="Plugge C.M."/>
            <person name="Peterson D.A."/>
            <person name="Hornef M.W."/>
            <person name="Baines J.F."/>
            <person name="Smidt H."/>
            <person name="Walter J."/>
            <person name="Kristiansen K."/>
            <person name="Nielsen H.B."/>
            <person name="Haller D."/>
            <person name="Overmann J."/>
            <person name="Stecher B."/>
            <person name="Clavel T."/>
        </authorList>
    </citation>
    <scope>NUCLEOTIDE SEQUENCE [LARGE SCALE GENOMIC DNA]</scope>
    <source>
        <strain evidence="2 3">DSM 28560</strain>
    </source>
</reference>
<protein>
    <recommendedName>
        <fullName evidence="4">DUF4825 domain-containing protein</fullName>
    </recommendedName>
</protein>
<evidence type="ECO:0000313" key="2">
    <source>
        <dbReference type="EMBL" id="TDA21628.1"/>
    </source>
</evidence>
<proteinExistence type="predicted"/>